<keyword evidence="3" id="KW-0520">NAD</keyword>
<dbReference type="PROSITE" id="PS00065">
    <property type="entry name" value="D_2_HYDROXYACID_DH_1"/>
    <property type="match status" value="1"/>
</dbReference>
<dbReference type="GO" id="GO:0030267">
    <property type="term" value="F:glyoxylate reductase (NADPH) activity"/>
    <property type="evidence" value="ECO:0007669"/>
    <property type="project" value="TreeGrafter"/>
</dbReference>
<dbReference type="Gene3D" id="3.40.50.720">
    <property type="entry name" value="NAD(P)-binding Rossmann-like Domain"/>
    <property type="match status" value="2"/>
</dbReference>
<dbReference type="AlphaFoldDB" id="A0A0G1D9Z5"/>
<dbReference type="PROSITE" id="PS00671">
    <property type="entry name" value="D_2_HYDROXYACID_DH_3"/>
    <property type="match status" value="1"/>
</dbReference>
<feature type="domain" description="D-isomer specific 2-hydroxyacid dehydrogenase NAD-binding" evidence="6">
    <location>
        <begin position="117"/>
        <end position="293"/>
    </location>
</feature>
<dbReference type="SUPFAM" id="SSF52283">
    <property type="entry name" value="Formate/glycerate dehydrogenase catalytic domain-like"/>
    <property type="match status" value="1"/>
</dbReference>
<dbReference type="GO" id="GO:0016618">
    <property type="term" value="F:hydroxypyruvate reductase [NAD(P)H] activity"/>
    <property type="evidence" value="ECO:0007669"/>
    <property type="project" value="TreeGrafter"/>
</dbReference>
<dbReference type="CDD" id="cd05301">
    <property type="entry name" value="GDH"/>
    <property type="match status" value="1"/>
</dbReference>
<dbReference type="InterPro" id="IPR029752">
    <property type="entry name" value="D-isomer_DH_CS1"/>
</dbReference>
<evidence type="ECO:0000313" key="8">
    <source>
        <dbReference type="Proteomes" id="UP000033980"/>
    </source>
</evidence>
<protein>
    <submittedName>
        <fullName evidence="7">Glyoxylate reductase</fullName>
    </submittedName>
</protein>
<dbReference type="Pfam" id="PF02826">
    <property type="entry name" value="2-Hacid_dh_C"/>
    <property type="match status" value="1"/>
</dbReference>
<dbReference type="FunFam" id="3.40.50.720:FF:000203">
    <property type="entry name" value="D-3-phosphoglycerate dehydrogenase (SerA)"/>
    <property type="match status" value="1"/>
</dbReference>
<comment type="similarity">
    <text evidence="1 4">Belongs to the D-isomer specific 2-hydroxyacid dehydrogenase family.</text>
</comment>
<feature type="domain" description="D-isomer specific 2-hydroxyacid dehydrogenase catalytic" evidence="5">
    <location>
        <begin position="22"/>
        <end position="325"/>
    </location>
</feature>
<evidence type="ECO:0000259" key="5">
    <source>
        <dbReference type="Pfam" id="PF00389"/>
    </source>
</evidence>
<dbReference type="InterPro" id="IPR029753">
    <property type="entry name" value="D-isomer_DH_CS"/>
</dbReference>
<dbReference type="InterPro" id="IPR006139">
    <property type="entry name" value="D-isomer_2_OHA_DH_cat_dom"/>
</dbReference>
<dbReference type="GO" id="GO:0051287">
    <property type="term" value="F:NAD binding"/>
    <property type="evidence" value="ECO:0007669"/>
    <property type="project" value="InterPro"/>
</dbReference>
<gene>
    <name evidence="7" type="ORF">UV68_C0009G0011</name>
</gene>
<sequence length="334" mass="37217">MWLNEGMEKPKIFVTHLFLGKFLDRLKDKYDVVVWQGKDIGRSDLLRGVKGAVGIISLLTEKIDSEVMDSAGSQLKVISNYAVGFDNIDIPAATKRGICVTNTPGVLTESVAEEVIAFTLVLFRRIVEGDRFIRSGKYKGWEPDLLLGTGIKNKVMGIVGLGRIGRWTARMASALGMKVIYFNRHRDEEFEEEYSVAYHTFDHLLEKADVVSLSVPLTSETRHLISERELKLMKPTAILINTARGPIVDQTTLIRALKERWIAGAGLDVFEDESEVPEGLRSLPNTVLTPHTASATVEARVAMARIVVDNLADAIEDRQPSCLVNPDVWQQKID</sequence>
<dbReference type="InterPro" id="IPR036291">
    <property type="entry name" value="NAD(P)-bd_dom_sf"/>
</dbReference>
<evidence type="ECO:0000256" key="3">
    <source>
        <dbReference type="ARBA" id="ARBA00023027"/>
    </source>
</evidence>
<dbReference type="InterPro" id="IPR050223">
    <property type="entry name" value="D-isomer_2-hydroxyacid_DH"/>
</dbReference>
<accession>A0A0G1D9Z5</accession>
<proteinExistence type="inferred from homology"/>
<dbReference type="PANTHER" id="PTHR10996">
    <property type="entry name" value="2-HYDROXYACID DEHYDROGENASE-RELATED"/>
    <property type="match status" value="1"/>
</dbReference>
<dbReference type="GO" id="GO:0005829">
    <property type="term" value="C:cytosol"/>
    <property type="evidence" value="ECO:0007669"/>
    <property type="project" value="TreeGrafter"/>
</dbReference>
<name>A0A0G1D9Z5_9BACT</name>
<comment type="caution">
    <text evidence="7">The sequence shown here is derived from an EMBL/GenBank/DDBJ whole genome shotgun (WGS) entry which is preliminary data.</text>
</comment>
<organism evidence="7 8">
    <name type="scientific">Candidatus Collierbacteria bacterium GW2011_GWC2_43_12</name>
    <dbReference type="NCBI Taxonomy" id="1618390"/>
    <lineage>
        <taxon>Bacteria</taxon>
        <taxon>Candidatus Collieribacteriota</taxon>
    </lineage>
</organism>
<dbReference type="Proteomes" id="UP000033980">
    <property type="component" value="Unassembled WGS sequence"/>
</dbReference>
<evidence type="ECO:0000313" key="7">
    <source>
        <dbReference type="EMBL" id="KKS94527.1"/>
    </source>
</evidence>
<dbReference type="SUPFAM" id="SSF51735">
    <property type="entry name" value="NAD(P)-binding Rossmann-fold domains"/>
    <property type="match status" value="1"/>
</dbReference>
<dbReference type="InterPro" id="IPR006140">
    <property type="entry name" value="D-isomer_DH_NAD-bd"/>
</dbReference>
<evidence type="ECO:0000256" key="4">
    <source>
        <dbReference type="RuleBase" id="RU003719"/>
    </source>
</evidence>
<dbReference type="Pfam" id="PF00389">
    <property type="entry name" value="2-Hacid_dh"/>
    <property type="match status" value="1"/>
</dbReference>
<dbReference type="PATRIC" id="fig|1618390.3.peg.281"/>
<evidence type="ECO:0000256" key="2">
    <source>
        <dbReference type="ARBA" id="ARBA00023002"/>
    </source>
</evidence>
<evidence type="ECO:0000256" key="1">
    <source>
        <dbReference type="ARBA" id="ARBA00005854"/>
    </source>
</evidence>
<dbReference type="EMBL" id="LCFK01000009">
    <property type="protein sequence ID" value="KKS94527.1"/>
    <property type="molecule type" value="Genomic_DNA"/>
</dbReference>
<dbReference type="PANTHER" id="PTHR10996:SF178">
    <property type="entry name" value="2-HYDROXYACID DEHYDROGENASE YGL185C-RELATED"/>
    <property type="match status" value="1"/>
</dbReference>
<keyword evidence="2 4" id="KW-0560">Oxidoreductase</keyword>
<evidence type="ECO:0000259" key="6">
    <source>
        <dbReference type="Pfam" id="PF02826"/>
    </source>
</evidence>
<reference evidence="7 8" key="1">
    <citation type="journal article" date="2015" name="Nature">
        <title>rRNA introns, odd ribosomes, and small enigmatic genomes across a large radiation of phyla.</title>
        <authorList>
            <person name="Brown C.T."/>
            <person name="Hug L.A."/>
            <person name="Thomas B.C."/>
            <person name="Sharon I."/>
            <person name="Castelle C.J."/>
            <person name="Singh A."/>
            <person name="Wilkins M.J."/>
            <person name="Williams K.H."/>
            <person name="Banfield J.F."/>
        </authorList>
    </citation>
    <scope>NUCLEOTIDE SEQUENCE [LARGE SCALE GENOMIC DNA]</scope>
</reference>